<dbReference type="Proteomes" id="UP001195483">
    <property type="component" value="Unassembled WGS sequence"/>
</dbReference>
<gene>
    <name evidence="1" type="ORF">CHS0354_012389</name>
</gene>
<sequence length="182" mass="20696">MATSLCKKYLDFEPTENPKWISSISTIDKQRIPPVSEMISMILKYRKKYLSAYSAKKKNRVDREFLLKYLCNDALDKQTGVQLAGVAEEINNFIDESDVVRKGRGVKRTALVDYGINRDSAEGNDIAKRLKSSIDAHSEENQIVELRAFPSIGQTEDLITSTYKSVQKPVKNVQEIKEDTNM</sequence>
<reference evidence="1" key="1">
    <citation type="journal article" date="2021" name="Genome Biol. Evol.">
        <title>A High-Quality Reference Genome for a Parasitic Bivalve with Doubly Uniparental Inheritance (Bivalvia: Unionida).</title>
        <authorList>
            <person name="Smith C.H."/>
        </authorList>
    </citation>
    <scope>NUCLEOTIDE SEQUENCE</scope>
    <source>
        <strain evidence="1">CHS0354</strain>
    </source>
</reference>
<comment type="caution">
    <text evidence="1">The sequence shown here is derived from an EMBL/GenBank/DDBJ whole genome shotgun (WGS) entry which is preliminary data.</text>
</comment>
<reference evidence="1" key="3">
    <citation type="submission" date="2023-05" db="EMBL/GenBank/DDBJ databases">
        <authorList>
            <person name="Smith C.H."/>
        </authorList>
    </citation>
    <scope>NUCLEOTIDE SEQUENCE</scope>
    <source>
        <strain evidence="1">CHS0354</strain>
        <tissue evidence="1">Mantle</tissue>
    </source>
</reference>
<accession>A0AAE0RUX9</accession>
<dbReference type="AlphaFoldDB" id="A0AAE0RUX9"/>
<evidence type="ECO:0000313" key="1">
    <source>
        <dbReference type="EMBL" id="KAK3579760.1"/>
    </source>
</evidence>
<dbReference type="EMBL" id="JAEAOA010000749">
    <property type="protein sequence ID" value="KAK3579760.1"/>
    <property type="molecule type" value="Genomic_DNA"/>
</dbReference>
<keyword evidence="2" id="KW-1185">Reference proteome</keyword>
<evidence type="ECO:0000313" key="2">
    <source>
        <dbReference type="Proteomes" id="UP001195483"/>
    </source>
</evidence>
<protein>
    <submittedName>
        <fullName evidence="1">Uncharacterized protein</fullName>
    </submittedName>
</protein>
<name>A0AAE0RUX9_9BIVA</name>
<proteinExistence type="predicted"/>
<organism evidence="1 2">
    <name type="scientific">Potamilus streckersoni</name>
    <dbReference type="NCBI Taxonomy" id="2493646"/>
    <lineage>
        <taxon>Eukaryota</taxon>
        <taxon>Metazoa</taxon>
        <taxon>Spiralia</taxon>
        <taxon>Lophotrochozoa</taxon>
        <taxon>Mollusca</taxon>
        <taxon>Bivalvia</taxon>
        <taxon>Autobranchia</taxon>
        <taxon>Heteroconchia</taxon>
        <taxon>Palaeoheterodonta</taxon>
        <taxon>Unionida</taxon>
        <taxon>Unionoidea</taxon>
        <taxon>Unionidae</taxon>
        <taxon>Ambleminae</taxon>
        <taxon>Lampsilini</taxon>
        <taxon>Potamilus</taxon>
    </lineage>
</organism>
<reference evidence="1" key="2">
    <citation type="journal article" date="2021" name="Genome Biol. Evol.">
        <title>Developing a high-quality reference genome for a parasitic bivalve with doubly uniparental inheritance (Bivalvia: Unionida).</title>
        <authorList>
            <person name="Smith C.H."/>
        </authorList>
    </citation>
    <scope>NUCLEOTIDE SEQUENCE</scope>
    <source>
        <strain evidence="1">CHS0354</strain>
        <tissue evidence="1">Mantle</tissue>
    </source>
</reference>